<dbReference type="KEGG" id="slb:AWJ20_4360"/>
<dbReference type="PANTHER" id="PTHR17630:SF44">
    <property type="entry name" value="PROTEIN AIM2"/>
    <property type="match status" value="1"/>
</dbReference>
<dbReference type="Proteomes" id="UP000189580">
    <property type="component" value="Chromosome c"/>
</dbReference>
<organism evidence="2 3">
    <name type="scientific">Sugiyamaella lignohabitans</name>
    <dbReference type="NCBI Taxonomy" id="796027"/>
    <lineage>
        <taxon>Eukaryota</taxon>
        <taxon>Fungi</taxon>
        <taxon>Dikarya</taxon>
        <taxon>Ascomycota</taxon>
        <taxon>Saccharomycotina</taxon>
        <taxon>Dipodascomycetes</taxon>
        <taxon>Dipodascales</taxon>
        <taxon>Trichomonascaceae</taxon>
        <taxon>Sugiyamaella</taxon>
    </lineage>
</organism>
<dbReference type="EMBL" id="CP014500">
    <property type="protein sequence ID" value="ANB11542.1"/>
    <property type="molecule type" value="Genomic_DNA"/>
</dbReference>
<accession>A0A167CDB6</accession>
<dbReference type="Gene3D" id="3.40.50.1820">
    <property type="entry name" value="alpha/beta hydrolase"/>
    <property type="match status" value="1"/>
</dbReference>
<feature type="domain" description="Dienelactone hydrolase" evidence="1">
    <location>
        <begin position="39"/>
        <end position="170"/>
    </location>
</feature>
<dbReference type="GO" id="GO:0016787">
    <property type="term" value="F:hydrolase activity"/>
    <property type="evidence" value="ECO:0007669"/>
    <property type="project" value="InterPro"/>
</dbReference>
<reference evidence="2 3" key="1">
    <citation type="submission" date="2016-02" db="EMBL/GenBank/DDBJ databases">
        <title>Complete genome sequence and transcriptome regulation of the pentose utilising yeast Sugiyamaella lignohabitans.</title>
        <authorList>
            <person name="Bellasio M."/>
            <person name="Peymann A."/>
            <person name="Valli M."/>
            <person name="Sipitzky M."/>
            <person name="Graf A."/>
            <person name="Sauer M."/>
            <person name="Marx H."/>
            <person name="Mattanovich D."/>
        </authorList>
    </citation>
    <scope>NUCLEOTIDE SEQUENCE [LARGE SCALE GENOMIC DNA]</scope>
    <source>
        <strain evidence="2 3">CBS 10342</strain>
    </source>
</reference>
<proteinExistence type="predicted"/>
<protein>
    <submittedName>
        <fullName evidence="2">Protein AIM2</fullName>
    </submittedName>
</protein>
<evidence type="ECO:0000313" key="3">
    <source>
        <dbReference type="Proteomes" id="UP000189580"/>
    </source>
</evidence>
<dbReference type="PANTHER" id="PTHR17630">
    <property type="entry name" value="DIENELACTONE HYDROLASE"/>
    <property type="match status" value="1"/>
</dbReference>
<dbReference type="SUPFAM" id="SSF53474">
    <property type="entry name" value="alpha/beta-Hydrolases"/>
    <property type="match status" value="1"/>
</dbReference>
<dbReference type="InterPro" id="IPR002925">
    <property type="entry name" value="Dienelactn_hydro"/>
</dbReference>
<keyword evidence="3" id="KW-1185">Reference proteome</keyword>
<gene>
    <name evidence="2" type="primary">AIM2</name>
    <name evidence="2" type="ORF">AWJ20_4360</name>
</gene>
<dbReference type="OrthoDB" id="17560at2759"/>
<dbReference type="GeneID" id="30036484"/>
<dbReference type="AlphaFoldDB" id="A0A167CDB6"/>
<sequence length="179" mass="19767">MFNGDPYDSDLSIPNPPPGKNFLSDWLPRHMPDTVQPIVDKFVDAVLKKFSPEYVATIGYCYGAKFAVQQIGNGKANVAAMAHPSLVSIEEIAAIKAPLLIIGAEKDHVYNDELRKKTEDKLKEIKATYFTTTASGVSHGFALRGDLSSESVKFAKEKAFTDSLQWFERFAPKTTGTHL</sequence>
<evidence type="ECO:0000259" key="1">
    <source>
        <dbReference type="Pfam" id="PF01738"/>
    </source>
</evidence>
<name>A0A167CDB6_9ASCO</name>
<dbReference type="InterPro" id="IPR029058">
    <property type="entry name" value="AB_hydrolase_fold"/>
</dbReference>
<evidence type="ECO:0000313" key="2">
    <source>
        <dbReference type="EMBL" id="ANB11542.1"/>
    </source>
</evidence>
<dbReference type="RefSeq" id="XP_018734019.1">
    <property type="nucleotide sequence ID" value="XM_018881426.1"/>
</dbReference>
<dbReference type="Pfam" id="PF01738">
    <property type="entry name" value="DLH"/>
    <property type="match status" value="1"/>
</dbReference>